<evidence type="ECO:0000259" key="1">
    <source>
        <dbReference type="Pfam" id="PF02746"/>
    </source>
</evidence>
<name>A0A382C8F9_9ZZZZ</name>
<dbReference type="InterPro" id="IPR013341">
    <property type="entry name" value="Mandelate_racemase_N_dom"/>
</dbReference>
<dbReference type="AlphaFoldDB" id="A0A382C8F9"/>
<gene>
    <name evidence="2" type="ORF">METZ01_LOCUS175219</name>
</gene>
<dbReference type="Pfam" id="PF02746">
    <property type="entry name" value="MR_MLE_N"/>
    <property type="match status" value="1"/>
</dbReference>
<dbReference type="EMBL" id="UINC01033301">
    <property type="protein sequence ID" value="SVB22365.1"/>
    <property type="molecule type" value="Genomic_DNA"/>
</dbReference>
<protein>
    <recommendedName>
        <fullName evidence="1">Mandelate racemase/muconate lactonizing enzyme N-terminal domain-containing protein</fullName>
    </recommendedName>
</protein>
<feature type="domain" description="Mandelate racemase/muconate lactonizing enzyme N-terminal" evidence="1">
    <location>
        <begin position="14"/>
        <end position="88"/>
    </location>
</feature>
<sequence>MKITDFETIPIQGRSMILRMFTDQGIIGYGEPMNYEHWRVVSQAVDDMAEYLVGKDPLQIEDHWQTMYRSSYSRSMPVLVGALSGIEM</sequence>
<organism evidence="2">
    <name type="scientific">marine metagenome</name>
    <dbReference type="NCBI Taxonomy" id="408172"/>
    <lineage>
        <taxon>unclassified sequences</taxon>
        <taxon>metagenomes</taxon>
        <taxon>ecological metagenomes</taxon>
    </lineage>
</organism>
<dbReference type="SUPFAM" id="SSF54826">
    <property type="entry name" value="Enolase N-terminal domain-like"/>
    <property type="match status" value="1"/>
</dbReference>
<evidence type="ECO:0000313" key="2">
    <source>
        <dbReference type="EMBL" id="SVB22365.1"/>
    </source>
</evidence>
<accession>A0A382C8F9</accession>
<proteinExistence type="predicted"/>
<reference evidence="2" key="1">
    <citation type="submission" date="2018-05" db="EMBL/GenBank/DDBJ databases">
        <authorList>
            <person name="Lanie J.A."/>
            <person name="Ng W.-L."/>
            <person name="Kazmierczak K.M."/>
            <person name="Andrzejewski T.M."/>
            <person name="Davidsen T.M."/>
            <person name="Wayne K.J."/>
            <person name="Tettelin H."/>
            <person name="Glass J.I."/>
            <person name="Rusch D."/>
            <person name="Podicherti R."/>
            <person name="Tsui H.-C.T."/>
            <person name="Winkler M.E."/>
        </authorList>
    </citation>
    <scope>NUCLEOTIDE SEQUENCE</scope>
</reference>
<feature type="non-terminal residue" evidence="2">
    <location>
        <position position="88"/>
    </location>
</feature>
<dbReference type="InterPro" id="IPR029017">
    <property type="entry name" value="Enolase-like_N"/>
</dbReference>
<dbReference type="Gene3D" id="3.30.390.10">
    <property type="entry name" value="Enolase-like, N-terminal domain"/>
    <property type="match status" value="1"/>
</dbReference>